<evidence type="ECO:0000313" key="2">
    <source>
        <dbReference type="EMBL" id="AXH12881.1"/>
    </source>
</evidence>
<accession>A0AAX2A569</accession>
<protein>
    <submittedName>
        <fullName evidence="3">DUF4857 domain-containing protein</fullName>
    </submittedName>
    <submittedName>
        <fullName evidence="2">Membrane protein</fullName>
    </submittedName>
</protein>
<proteinExistence type="predicted"/>
<organism evidence="3 5">
    <name type="scientific">Halarcobacter bivalviorum</name>
    <dbReference type="NCBI Taxonomy" id="663364"/>
    <lineage>
        <taxon>Bacteria</taxon>
        <taxon>Pseudomonadati</taxon>
        <taxon>Campylobacterota</taxon>
        <taxon>Epsilonproteobacteria</taxon>
        <taxon>Campylobacterales</taxon>
        <taxon>Arcobacteraceae</taxon>
        <taxon>Halarcobacter</taxon>
    </lineage>
</organism>
<keyword evidence="1" id="KW-0472">Membrane</keyword>
<feature type="transmembrane region" description="Helical" evidence="1">
    <location>
        <begin position="102"/>
        <end position="132"/>
    </location>
</feature>
<keyword evidence="1" id="KW-1133">Transmembrane helix</keyword>
<feature type="transmembrane region" description="Helical" evidence="1">
    <location>
        <begin position="144"/>
        <end position="163"/>
    </location>
</feature>
<dbReference type="KEGG" id="hbv:ABIV_1893"/>
<feature type="transmembrane region" description="Helical" evidence="1">
    <location>
        <begin position="194"/>
        <end position="212"/>
    </location>
</feature>
<evidence type="ECO:0000313" key="5">
    <source>
        <dbReference type="Proteomes" id="UP000289193"/>
    </source>
</evidence>
<feature type="transmembrane region" description="Helical" evidence="1">
    <location>
        <begin position="224"/>
        <end position="243"/>
    </location>
</feature>
<feature type="transmembrane region" description="Helical" evidence="1">
    <location>
        <begin position="12"/>
        <end position="33"/>
    </location>
</feature>
<keyword evidence="5" id="KW-1185">Reference proteome</keyword>
<dbReference type="Pfam" id="PF16149">
    <property type="entry name" value="DUF4857"/>
    <property type="match status" value="1"/>
</dbReference>
<feature type="transmembrane region" description="Helical" evidence="1">
    <location>
        <begin position="62"/>
        <end position="81"/>
    </location>
</feature>
<evidence type="ECO:0000313" key="4">
    <source>
        <dbReference type="Proteomes" id="UP000253850"/>
    </source>
</evidence>
<evidence type="ECO:0000313" key="3">
    <source>
        <dbReference type="EMBL" id="RXK08994.1"/>
    </source>
</evidence>
<dbReference type="Proteomes" id="UP000253850">
    <property type="component" value="Chromosome"/>
</dbReference>
<feature type="transmembrane region" description="Helical" evidence="1">
    <location>
        <begin position="170"/>
        <end position="188"/>
    </location>
</feature>
<dbReference type="RefSeq" id="WP_114839697.1">
    <property type="nucleotide sequence ID" value="NZ_CP031217.1"/>
</dbReference>
<reference evidence="2 4" key="2">
    <citation type="submission" date="2018-07" db="EMBL/GenBank/DDBJ databases">
        <title>Complete genome of the Arcobacter bivalviorum type strain LMG 26154.</title>
        <authorList>
            <person name="Miller W.G."/>
            <person name="Yee E."/>
            <person name="Bono J.L."/>
        </authorList>
    </citation>
    <scope>NUCLEOTIDE SEQUENCE [LARGE SCALE GENOMIC DNA]</scope>
    <source>
        <strain evidence="2 4">LMG 26154</strain>
    </source>
</reference>
<dbReference type="AlphaFoldDB" id="A0AAX2A569"/>
<gene>
    <name evidence="2" type="ORF">ABIV_1893</name>
    <name evidence="3" type="ORF">CRV05_12000</name>
</gene>
<name>A0AAX2A569_9BACT</name>
<dbReference type="EMBL" id="PDKM01000008">
    <property type="protein sequence ID" value="RXK08994.1"/>
    <property type="molecule type" value="Genomic_DNA"/>
</dbReference>
<dbReference type="EMBL" id="CP031217">
    <property type="protein sequence ID" value="AXH12881.1"/>
    <property type="molecule type" value="Genomic_DNA"/>
</dbReference>
<dbReference type="Proteomes" id="UP000289193">
    <property type="component" value="Unassembled WGS sequence"/>
</dbReference>
<dbReference type="InterPro" id="IPR032333">
    <property type="entry name" value="DUF4857"/>
</dbReference>
<reference evidence="3 5" key="1">
    <citation type="submission" date="2017-10" db="EMBL/GenBank/DDBJ databases">
        <title>Genomics of the genus Arcobacter.</title>
        <authorList>
            <person name="Perez-Cataluna A."/>
            <person name="Figueras M.J."/>
        </authorList>
    </citation>
    <scope>NUCLEOTIDE SEQUENCE [LARGE SCALE GENOMIC DNA]</scope>
    <source>
        <strain evidence="3 5">CECT 7835</strain>
    </source>
</reference>
<keyword evidence="1" id="KW-0812">Transmembrane</keyword>
<sequence length="536" mass="64421">MIKAIIKKEWLKIKYLVLFLFLITISVLIHFYINLEFLFKTVEPESMMWYRFSSLEQKPYDYLAYLFYLISIAISLFQFIPERVKNRVKMIIHFPISISKSIFLHLFVGAIYISILSLFISSSTSYILSFYYPSEIITIALKDFFFYFLGSLILYFGVSSAIIEKNSTISIIKLSLSILFIFIFHKNIFNTNDLLWIIVSLFLITLVLDSFYSIKEQRVNTISFKFLTISSIFIVGYFASISYKEEFKKEFNKYYIFYSPIIKEFVYQKNFGEHNFEYGIKDKKTFDRETYESYLPFVYWRNLDIQKKLPIMIDTETFDKELIRDSRLSFSFKPEFLKEQELKLYPFLNPNSKIGMIKFPEEVLIFEDKKITAYNFDEKLDKKLSEELTSLTKKHKVSFPIKKVWGKATNLKPFDLGYFFLDSKNRLFRLNRADDITYLNEISYPKEIDLAYIRISENRQKQFAGYAISKNSDFYLLDYHSFEFKKIDLKEFDYKKMRLQLISNPKYYLIRYTDEENYFVSLFDKKLNKLEEEVFK</sequence>
<evidence type="ECO:0000256" key="1">
    <source>
        <dbReference type="SAM" id="Phobius"/>
    </source>
</evidence>